<evidence type="ECO:0000256" key="6">
    <source>
        <dbReference type="ARBA" id="ARBA00023002"/>
    </source>
</evidence>
<evidence type="ECO:0000313" key="11">
    <source>
        <dbReference type="Proteomes" id="UP000680625"/>
    </source>
</evidence>
<accession>A0ABX8CDL3</accession>
<keyword evidence="3" id="KW-0332">GMP biosynthesis</keyword>
<organism evidence="10 11">
    <name type="scientific">Chlamydia crocodili</name>
    <dbReference type="NCBI Taxonomy" id="2766982"/>
    <lineage>
        <taxon>Bacteria</taxon>
        <taxon>Pseudomonadati</taxon>
        <taxon>Chlamydiota</taxon>
        <taxon>Chlamydiia</taxon>
        <taxon>Chlamydiales</taxon>
        <taxon>Chlamydiaceae</taxon>
        <taxon>Chlamydia/Chlamydophila group</taxon>
        <taxon>Chlamydia</taxon>
    </lineage>
</organism>
<dbReference type="InterPro" id="IPR001093">
    <property type="entry name" value="IMP_DH_GMPRt"/>
</dbReference>
<dbReference type="PANTHER" id="PTHR11911:SF111">
    <property type="entry name" value="INOSINE-5'-MONOPHOSPHATE DEHYDROGENASE"/>
    <property type="match status" value="1"/>
</dbReference>
<dbReference type="Pfam" id="PF00478">
    <property type="entry name" value="IMPDH"/>
    <property type="match status" value="1"/>
</dbReference>
<dbReference type="EMBL" id="CP060791">
    <property type="protein sequence ID" value="QVE49104.1"/>
    <property type="molecule type" value="Genomic_DNA"/>
</dbReference>
<reference evidence="10 11" key="1">
    <citation type="submission" date="2020-08" db="EMBL/GenBank/DDBJ databases">
        <title>Isolation and characterization of novel Chlamydia from Siamese crocodiles (Crocodylus siamensis).</title>
        <authorList>
            <person name="Sariya L."/>
        </authorList>
    </citation>
    <scope>NUCLEOTIDE SEQUENCE [LARGE SCALE GENOMIC DNA]</scope>
    <source>
        <strain evidence="10 11">No. 12</strain>
    </source>
</reference>
<name>A0ABX8CDL3_9CHLA</name>
<comment type="cofactor">
    <cofactor evidence="1">
        <name>K(+)</name>
        <dbReference type="ChEBI" id="CHEBI:29103"/>
    </cofactor>
</comment>
<dbReference type="InterPro" id="IPR013785">
    <property type="entry name" value="Aldolase_TIM"/>
</dbReference>
<feature type="domain" description="IMP dehydrogenase/GMP reductase" evidence="9">
    <location>
        <begin position="4"/>
        <end position="343"/>
    </location>
</feature>
<proteinExistence type="inferred from homology"/>
<dbReference type="Gene3D" id="3.20.20.70">
    <property type="entry name" value="Aldolase class I"/>
    <property type="match status" value="1"/>
</dbReference>
<dbReference type="SUPFAM" id="SSF51412">
    <property type="entry name" value="Inosine monophosphate dehydrogenase (IMPDH)"/>
    <property type="match status" value="1"/>
</dbReference>
<evidence type="ECO:0000256" key="5">
    <source>
        <dbReference type="ARBA" id="ARBA00022958"/>
    </source>
</evidence>
<dbReference type="PANTHER" id="PTHR11911">
    <property type="entry name" value="INOSINE-5-MONOPHOSPHATE DEHYDROGENASE RELATED"/>
    <property type="match status" value="1"/>
</dbReference>
<comment type="catalytic activity">
    <reaction evidence="8">
        <text>IMP + NAD(+) + H2O = XMP + NADH + H(+)</text>
        <dbReference type="Rhea" id="RHEA:11708"/>
        <dbReference type="ChEBI" id="CHEBI:15377"/>
        <dbReference type="ChEBI" id="CHEBI:15378"/>
        <dbReference type="ChEBI" id="CHEBI:57464"/>
        <dbReference type="ChEBI" id="CHEBI:57540"/>
        <dbReference type="ChEBI" id="CHEBI:57945"/>
        <dbReference type="ChEBI" id="CHEBI:58053"/>
        <dbReference type="EC" id="1.1.1.205"/>
    </reaction>
</comment>
<dbReference type="CDD" id="cd00381">
    <property type="entry name" value="IMPDH"/>
    <property type="match status" value="1"/>
</dbReference>
<evidence type="ECO:0000256" key="3">
    <source>
        <dbReference type="ARBA" id="ARBA00022749"/>
    </source>
</evidence>
<gene>
    <name evidence="10" type="ORF">H9Q19_00025</name>
</gene>
<evidence type="ECO:0000256" key="8">
    <source>
        <dbReference type="ARBA" id="ARBA00048028"/>
    </source>
</evidence>
<keyword evidence="4" id="KW-0658">Purine biosynthesis</keyword>
<evidence type="ECO:0000256" key="2">
    <source>
        <dbReference type="ARBA" id="ARBA00005502"/>
    </source>
</evidence>
<dbReference type="SMART" id="SM01240">
    <property type="entry name" value="IMPDH"/>
    <property type="match status" value="1"/>
</dbReference>
<dbReference type="GeneID" id="301703973"/>
<dbReference type="InterPro" id="IPR005990">
    <property type="entry name" value="IMP_DH"/>
</dbReference>
<evidence type="ECO:0000256" key="4">
    <source>
        <dbReference type="ARBA" id="ARBA00022755"/>
    </source>
</evidence>
<keyword evidence="6" id="KW-0560">Oxidoreductase</keyword>
<keyword evidence="5" id="KW-0630">Potassium</keyword>
<evidence type="ECO:0000256" key="1">
    <source>
        <dbReference type="ARBA" id="ARBA00001958"/>
    </source>
</evidence>
<dbReference type="RefSeq" id="WP_213241025.1">
    <property type="nucleotide sequence ID" value="NZ_CP060791.1"/>
</dbReference>
<evidence type="ECO:0000256" key="7">
    <source>
        <dbReference type="ARBA" id="ARBA00023027"/>
    </source>
</evidence>
<protein>
    <submittedName>
        <fullName evidence="10">IMP dehydrogenase</fullName>
    </submittedName>
</protein>
<dbReference type="InterPro" id="IPR015875">
    <property type="entry name" value="IMP_DH/GMP_Rdtase_CS"/>
</dbReference>
<keyword evidence="11" id="KW-1185">Reference proteome</keyword>
<comment type="similarity">
    <text evidence="2">Belongs to the IMPDH/GMPR family.</text>
</comment>
<dbReference type="PROSITE" id="PS00487">
    <property type="entry name" value="IMP_DH_GMP_RED"/>
    <property type="match status" value="1"/>
</dbReference>
<dbReference type="Proteomes" id="UP000680625">
    <property type="component" value="Chromosome"/>
</dbReference>
<evidence type="ECO:0000313" key="10">
    <source>
        <dbReference type="EMBL" id="QVE49104.1"/>
    </source>
</evidence>
<evidence type="ECO:0000259" key="9">
    <source>
        <dbReference type="Pfam" id="PF00478"/>
    </source>
</evidence>
<keyword evidence="7" id="KW-0520">NAD</keyword>
<sequence length="358" mass="37592">MREALTFDDVLLVPQYSEVLPQDVCLASSVSGSLVLTIPILSAAMDSVTELSMATAMTVAGGLGIIHKNMDTDAQVAVVKQIKSQSSSWAVGGAVGIGQQGLKRADALVEVGIDALVVDTAHGHSKLVLDTALTIKKNYPSVTLIVGNIVSRAAALCLAEIGVDAVKVGIGPGSICTTRIVSGVGLPQLTAVMDVAEALRDSSVRVIADGGMRYSGDIVKALAAGAHCVMLGSMLAGTDEAPGEVVQINEQAYKMYRGMGSLGAMKKGSAERYFQESNAKKFVPEGVEGLVLYKGSLHDVLYQILGGIRSGMGYLGARNLEELRQNAVFARITHSGRAESHIHNLQHVQYAPNYLTSK</sequence>